<evidence type="ECO:0000313" key="3">
    <source>
        <dbReference type="Proteomes" id="UP000664163"/>
    </source>
</evidence>
<name>A0ABS3EXZ1_9FLAO</name>
<proteinExistence type="predicted"/>
<reference evidence="2 3" key="1">
    <citation type="submission" date="2021-03" db="EMBL/GenBank/DDBJ databases">
        <title>Muricauda sp. CAU 1631 isolated from Incheon.</title>
        <authorList>
            <person name="Kim W."/>
        </authorList>
    </citation>
    <scope>NUCLEOTIDE SEQUENCE [LARGE SCALE GENOMIC DNA]</scope>
    <source>
        <strain evidence="2 3">CAU 1631</strain>
    </source>
</reference>
<evidence type="ECO:0000256" key="1">
    <source>
        <dbReference type="SAM" id="Phobius"/>
    </source>
</evidence>
<comment type="caution">
    <text evidence="2">The sequence shown here is derived from an EMBL/GenBank/DDBJ whole genome shotgun (WGS) entry which is preliminary data.</text>
</comment>
<dbReference type="EMBL" id="JAFLND010000003">
    <property type="protein sequence ID" value="MBO0331130.1"/>
    <property type="molecule type" value="Genomic_DNA"/>
</dbReference>
<feature type="transmembrane region" description="Helical" evidence="1">
    <location>
        <begin position="117"/>
        <end position="135"/>
    </location>
</feature>
<gene>
    <name evidence="2" type="ORF">J0X13_11245</name>
</gene>
<organism evidence="2 3">
    <name type="scientific">[Muricauda] lutisoli</name>
    <dbReference type="NCBI Taxonomy" id="2816035"/>
    <lineage>
        <taxon>Bacteria</taxon>
        <taxon>Pseudomonadati</taxon>
        <taxon>Bacteroidota</taxon>
        <taxon>Flavobacteriia</taxon>
        <taxon>Flavobacteriales</taxon>
        <taxon>Flavobacteriaceae</taxon>
        <taxon>Allomuricauda</taxon>
    </lineage>
</organism>
<accession>A0ABS3EXZ1</accession>
<keyword evidence="1" id="KW-0472">Membrane</keyword>
<keyword evidence="3" id="KW-1185">Reference proteome</keyword>
<evidence type="ECO:0008006" key="4">
    <source>
        <dbReference type="Google" id="ProtNLM"/>
    </source>
</evidence>
<sequence>MKHIKKRFLVQGKENEINFDKDKAELLEFTEESTILEKVKGKQGFMALLRTQDDLMIGGFIHKLEGKEYIFPVPDPTLIYFNNAQGYLRVIKERKTELLKKLNLDTTKLNEPALNELYAFYGATSGFVIFLFTSIESFINQMVPREYEYSKSGPRKTETYNMRQIQEYLDFKTKIKDVLQEVTGKDFFAKNTPTNQLIWNLKNFRDEIIHTKANENPLKYEKLIKTSLNFKYEKTLLATAKFMNFYKKDFIIECDCGQDF</sequence>
<keyword evidence="1" id="KW-1133">Transmembrane helix</keyword>
<dbReference type="Proteomes" id="UP000664163">
    <property type="component" value="Unassembled WGS sequence"/>
</dbReference>
<evidence type="ECO:0000313" key="2">
    <source>
        <dbReference type="EMBL" id="MBO0331130.1"/>
    </source>
</evidence>
<keyword evidence="1" id="KW-0812">Transmembrane</keyword>
<dbReference type="RefSeq" id="WP_207071533.1">
    <property type="nucleotide sequence ID" value="NZ_JAFLND010000003.1"/>
</dbReference>
<protein>
    <recommendedName>
        <fullName evidence="4">RiboL-PSP-HEPN domain-containing protein</fullName>
    </recommendedName>
</protein>